<evidence type="ECO:0000313" key="1">
    <source>
        <dbReference type="EMBL" id="QGJ94976.1"/>
    </source>
</evidence>
<dbReference type="RefSeq" id="YP_010059591.1">
    <property type="nucleotide sequence ID" value="NC_054726.1"/>
</dbReference>
<dbReference type="EMBL" id="MN586040">
    <property type="protein sequence ID" value="QGJ94976.1"/>
    <property type="molecule type" value="Genomic_DNA"/>
</dbReference>
<evidence type="ECO:0000313" key="2">
    <source>
        <dbReference type="Proteomes" id="UP000423065"/>
    </source>
</evidence>
<accession>A0A649VR80</accession>
<dbReference type="Proteomes" id="UP000423065">
    <property type="component" value="Segment"/>
</dbReference>
<gene>
    <name evidence="1" type="primary">116</name>
    <name evidence="1" type="ORF">SEA_STORMAGEDDON_116</name>
</gene>
<sequence length="65" mass="7518">MSERNITTLSIRTRHPEDYVLINEADGTRWRGSEDMGWLRDDIEDDRLCGCGARGDHDETHEDAQ</sequence>
<reference evidence="1 2" key="1">
    <citation type="submission" date="2019-10" db="EMBL/GenBank/DDBJ databases">
        <authorList>
            <person name="Garlena R.A."/>
            <person name="Russell D.A."/>
            <person name="Pope W.H."/>
            <person name="Jacobs-Sera D."/>
            <person name="Hatfull G.F."/>
        </authorList>
    </citation>
    <scope>NUCLEOTIDE SEQUENCE [LARGE SCALE GENOMIC DNA]</scope>
</reference>
<organism evidence="1 2">
    <name type="scientific">Gordonia phage Stormageddon</name>
    <dbReference type="NCBI Taxonomy" id="2656541"/>
    <lineage>
        <taxon>Viruses</taxon>
        <taxon>Duplodnaviria</taxon>
        <taxon>Heunggongvirae</taxon>
        <taxon>Uroviricota</taxon>
        <taxon>Caudoviricetes</taxon>
        <taxon>Stormageddonvirus</taxon>
        <taxon>Stormageddonvirus Stormageddon</taxon>
    </lineage>
</organism>
<protein>
    <submittedName>
        <fullName evidence="1">Uncharacterized protein</fullName>
    </submittedName>
</protein>
<dbReference type="KEGG" id="vg:64766823"/>
<dbReference type="GeneID" id="64766823"/>
<proteinExistence type="predicted"/>
<keyword evidence="2" id="KW-1185">Reference proteome</keyword>
<name>A0A649VR80_9CAUD</name>